<keyword evidence="6 8" id="KW-0472">Membrane</keyword>
<evidence type="ECO:0000256" key="3">
    <source>
        <dbReference type="ARBA" id="ARBA00022692"/>
    </source>
</evidence>
<keyword evidence="4 8" id="KW-1133">Transmembrane helix</keyword>
<keyword evidence="2" id="KW-0813">Transport</keyword>
<dbReference type="GO" id="GO:0001508">
    <property type="term" value="P:action potential"/>
    <property type="evidence" value="ECO:0007669"/>
    <property type="project" value="TreeGrafter"/>
</dbReference>
<evidence type="ECO:0000256" key="5">
    <source>
        <dbReference type="ARBA" id="ARBA00023065"/>
    </source>
</evidence>
<evidence type="ECO:0000313" key="11">
    <source>
        <dbReference type="Proteomes" id="UP000613160"/>
    </source>
</evidence>
<dbReference type="PANTHER" id="PTHR11537">
    <property type="entry name" value="VOLTAGE-GATED POTASSIUM CHANNEL"/>
    <property type="match status" value="1"/>
</dbReference>
<evidence type="ECO:0000256" key="1">
    <source>
        <dbReference type="ARBA" id="ARBA00004141"/>
    </source>
</evidence>
<dbReference type="GO" id="GO:0005249">
    <property type="term" value="F:voltage-gated potassium channel activity"/>
    <property type="evidence" value="ECO:0007669"/>
    <property type="project" value="InterPro"/>
</dbReference>
<reference evidence="10" key="1">
    <citation type="journal article" date="2014" name="Int. J. Syst. Evol. Microbiol.">
        <title>Complete genome sequence of Corynebacterium casei LMG S-19264T (=DSM 44701T), isolated from a smear-ripened cheese.</title>
        <authorList>
            <consortium name="US DOE Joint Genome Institute (JGI-PGF)"/>
            <person name="Walter F."/>
            <person name="Albersmeier A."/>
            <person name="Kalinowski J."/>
            <person name="Ruckert C."/>
        </authorList>
    </citation>
    <scope>NUCLEOTIDE SEQUENCE</scope>
    <source>
        <strain evidence="10">CGMCC 1.15493</strain>
    </source>
</reference>
<feature type="transmembrane region" description="Helical" evidence="8">
    <location>
        <begin position="169"/>
        <end position="190"/>
    </location>
</feature>
<dbReference type="Proteomes" id="UP000613160">
    <property type="component" value="Unassembled WGS sequence"/>
</dbReference>
<dbReference type="PANTHER" id="PTHR11537:SF254">
    <property type="entry name" value="POTASSIUM VOLTAGE-GATED CHANNEL PROTEIN SHAB"/>
    <property type="match status" value="1"/>
</dbReference>
<evidence type="ECO:0000256" key="8">
    <source>
        <dbReference type="SAM" id="Phobius"/>
    </source>
</evidence>
<comment type="subcellular location">
    <subcellularLocation>
        <location evidence="1">Membrane</location>
        <topology evidence="1">Multi-pass membrane protein</topology>
    </subcellularLocation>
</comment>
<dbReference type="Gene3D" id="1.10.287.70">
    <property type="match status" value="1"/>
</dbReference>
<evidence type="ECO:0000313" key="10">
    <source>
        <dbReference type="EMBL" id="GGD32742.1"/>
    </source>
</evidence>
<keyword evidence="3 8" id="KW-0812">Transmembrane</keyword>
<sequence>MVIIDLLTIAFFIATPVLRDTGAFLWIDYAIAVLLAADIAARGLASADTLRWLRRPTVLVDLVILATLLFPYWLANFGFLRILRLWSISRNGIIWIPLRRHGLQRWEDTGRAIVNLITFLFVATGFIYTSFFRAGSGFSGYIDALYFTVATVTTTGFGDITLPGPWGKLTSIVTMLIGISLFVRLAQLIFRPYKVDFSCPQCALQRHEPDAVHCKACGFRLKIPDVDD</sequence>
<dbReference type="InterPro" id="IPR013099">
    <property type="entry name" value="K_chnl_dom"/>
</dbReference>
<dbReference type="Pfam" id="PF07885">
    <property type="entry name" value="Ion_trans_2"/>
    <property type="match status" value="1"/>
</dbReference>
<reference evidence="10" key="2">
    <citation type="submission" date="2020-09" db="EMBL/GenBank/DDBJ databases">
        <authorList>
            <person name="Sun Q."/>
            <person name="Zhou Y."/>
        </authorList>
    </citation>
    <scope>NUCLEOTIDE SEQUENCE</scope>
    <source>
        <strain evidence="10">CGMCC 1.15493</strain>
    </source>
</reference>
<dbReference type="EMBL" id="BMJJ01000010">
    <property type="protein sequence ID" value="GGD32742.1"/>
    <property type="molecule type" value="Genomic_DNA"/>
</dbReference>
<accession>A0A917DFG8</accession>
<evidence type="ECO:0000256" key="2">
    <source>
        <dbReference type="ARBA" id="ARBA00022448"/>
    </source>
</evidence>
<dbReference type="SUPFAM" id="SSF81324">
    <property type="entry name" value="Voltage-gated potassium channels"/>
    <property type="match status" value="1"/>
</dbReference>
<feature type="transmembrane region" description="Helical" evidence="8">
    <location>
        <begin position="29"/>
        <end position="45"/>
    </location>
</feature>
<keyword evidence="11" id="KW-1185">Reference proteome</keyword>
<dbReference type="AlphaFoldDB" id="A0A917DFG8"/>
<name>A0A917DFG8_9HYPH</name>
<evidence type="ECO:0000259" key="9">
    <source>
        <dbReference type="Pfam" id="PF07885"/>
    </source>
</evidence>
<keyword evidence="7" id="KW-0407">Ion channel</keyword>
<evidence type="ECO:0000256" key="7">
    <source>
        <dbReference type="ARBA" id="ARBA00023303"/>
    </source>
</evidence>
<gene>
    <name evidence="10" type="ORF">GCM10011335_39640</name>
</gene>
<keyword evidence="5" id="KW-0406">Ion transport</keyword>
<comment type="caution">
    <text evidence="10">The sequence shown here is derived from an EMBL/GenBank/DDBJ whole genome shotgun (WGS) entry which is preliminary data.</text>
</comment>
<dbReference type="InterPro" id="IPR028325">
    <property type="entry name" value="VG_K_chnl"/>
</dbReference>
<evidence type="ECO:0000256" key="6">
    <source>
        <dbReference type="ARBA" id="ARBA00023136"/>
    </source>
</evidence>
<dbReference type="GO" id="GO:0008076">
    <property type="term" value="C:voltage-gated potassium channel complex"/>
    <property type="evidence" value="ECO:0007669"/>
    <property type="project" value="InterPro"/>
</dbReference>
<proteinExistence type="predicted"/>
<protein>
    <submittedName>
        <fullName evidence="10">Ion transporter</fullName>
    </submittedName>
</protein>
<organism evidence="10 11">
    <name type="scientific">Aureimonas glaciei</name>
    <dbReference type="NCBI Taxonomy" id="1776957"/>
    <lineage>
        <taxon>Bacteria</taxon>
        <taxon>Pseudomonadati</taxon>
        <taxon>Pseudomonadota</taxon>
        <taxon>Alphaproteobacteria</taxon>
        <taxon>Hyphomicrobiales</taxon>
        <taxon>Aurantimonadaceae</taxon>
        <taxon>Aureimonas</taxon>
    </lineage>
</organism>
<feature type="transmembrane region" description="Helical" evidence="8">
    <location>
        <begin position="112"/>
        <end position="132"/>
    </location>
</feature>
<evidence type="ECO:0000256" key="4">
    <source>
        <dbReference type="ARBA" id="ARBA00022989"/>
    </source>
</evidence>
<feature type="transmembrane region" description="Helical" evidence="8">
    <location>
        <begin position="57"/>
        <end position="75"/>
    </location>
</feature>
<feature type="domain" description="Potassium channel" evidence="9">
    <location>
        <begin position="118"/>
        <end position="190"/>
    </location>
</feature>